<dbReference type="RefSeq" id="WP_264822448.1">
    <property type="nucleotide sequence ID" value="NZ_CP110250.1"/>
</dbReference>
<accession>A0ABD5YS90</accession>
<evidence type="ECO:0000313" key="2">
    <source>
        <dbReference type="EMBL" id="MFC7192156.1"/>
    </source>
</evidence>
<name>A0ABD5YS90_9EURY</name>
<evidence type="ECO:0000313" key="3">
    <source>
        <dbReference type="Proteomes" id="UP001596417"/>
    </source>
</evidence>
<keyword evidence="3" id="KW-1185">Reference proteome</keyword>
<keyword evidence="1" id="KW-0472">Membrane</keyword>
<feature type="transmembrane region" description="Helical" evidence="1">
    <location>
        <begin position="12"/>
        <end position="33"/>
    </location>
</feature>
<keyword evidence="1" id="KW-1133">Transmembrane helix</keyword>
<evidence type="ECO:0000256" key="1">
    <source>
        <dbReference type="SAM" id="Phobius"/>
    </source>
</evidence>
<gene>
    <name evidence="2" type="ORF">ACFQL7_21645</name>
</gene>
<reference evidence="2 3" key="1">
    <citation type="journal article" date="2019" name="Int. J. Syst. Evol. Microbiol.">
        <title>The Global Catalogue of Microorganisms (GCM) 10K type strain sequencing project: providing services to taxonomists for standard genome sequencing and annotation.</title>
        <authorList>
            <consortium name="The Broad Institute Genomics Platform"/>
            <consortium name="The Broad Institute Genome Sequencing Center for Infectious Disease"/>
            <person name="Wu L."/>
            <person name="Ma J."/>
        </authorList>
    </citation>
    <scope>NUCLEOTIDE SEQUENCE [LARGE SCALE GENOMIC DNA]</scope>
    <source>
        <strain evidence="2 3">RDMS1</strain>
    </source>
</reference>
<dbReference type="AlphaFoldDB" id="A0ABD5YS90"/>
<sequence>MRFGSWWKAIGLRGRAVGIILYAVGVWITSQFIYISVTLVSSIVAGGMLAIAVFVFLHVLSAREVSGWV</sequence>
<keyword evidence="1" id="KW-0812">Transmembrane</keyword>
<organism evidence="2 3">
    <name type="scientific">Halocatena marina</name>
    <dbReference type="NCBI Taxonomy" id="2934937"/>
    <lineage>
        <taxon>Archaea</taxon>
        <taxon>Methanobacteriati</taxon>
        <taxon>Methanobacteriota</taxon>
        <taxon>Stenosarchaea group</taxon>
        <taxon>Halobacteria</taxon>
        <taxon>Halobacteriales</taxon>
        <taxon>Natronomonadaceae</taxon>
        <taxon>Halocatena</taxon>
    </lineage>
</organism>
<dbReference type="Proteomes" id="UP001596417">
    <property type="component" value="Unassembled WGS sequence"/>
</dbReference>
<dbReference type="EMBL" id="JBHTAX010000004">
    <property type="protein sequence ID" value="MFC7192156.1"/>
    <property type="molecule type" value="Genomic_DNA"/>
</dbReference>
<proteinExistence type="predicted"/>
<feature type="transmembrane region" description="Helical" evidence="1">
    <location>
        <begin position="39"/>
        <end position="60"/>
    </location>
</feature>
<dbReference type="GeneID" id="76201830"/>
<protein>
    <submittedName>
        <fullName evidence="2">Uncharacterized protein</fullName>
    </submittedName>
</protein>
<comment type="caution">
    <text evidence="2">The sequence shown here is derived from an EMBL/GenBank/DDBJ whole genome shotgun (WGS) entry which is preliminary data.</text>
</comment>